<dbReference type="Pfam" id="PF00903">
    <property type="entry name" value="Glyoxalase"/>
    <property type="match status" value="1"/>
</dbReference>
<evidence type="ECO:0000259" key="2">
    <source>
        <dbReference type="PROSITE" id="PS51819"/>
    </source>
</evidence>
<name>A0ABP9GVG8_9ACTN</name>
<keyword evidence="1" id="KW-0472">Membrane</keyword>
<dbReference type="InterPro" id="IPR029068">
    <property type="entry name" value="Glyas_Bleomycin-R_OHBP_Dase"/>
</dbReference>
<dbReference type="SUPFAM" id="SSF54593">
    <property type="entry name" value="Glyoxalase/Bleomycin resistance protein/Dihydroxybiphenyl dioxygenase"/>
    <property type="match status" value="1"/>
</dbReference>
<feature type="domain" description="VOC" evidence="2">
    <location>
        <begin position="21"/>
        <end position="144"/>
    </location>
</feature>
<organism evidence="3 4">
    <name type="scientific">Streptomonospora halophila</name>
    <dbReference type="NCBI Taxonomy" id="427369"/>
    <lineage>
        <taxon>Bacteria</taxon>
        <taxon>Bacillati</taxon>
        <taxon>Actinomycetota</taxon>
        <taxon>Actinomycetes</taxon>
        <taxon>Streptosporangiales</taxon>
        <taxon>Nocardiopsidaceae</taxon>
        <taxon>Streptomonospora</taxon>
    </lineage>
</organism>
<reference evidence="4" key="1">
    <citation type="journal article" date="2019" name="Int. J. Syst. Evol. Microbiol.">
        <title>The Global Catalogue of Microorganisms (GCM) 10K type strain sequencing project: providing services to taxonomists for standard genome sequencing and annotation.</title>
        <authorList>
            <consortium name="The Broad Institute Genomics Platform"/>
            <consortium name="The Broad Institute Genome Sequencing Center for Infectious Disease"/>
            <person name="Wu L."/>
            <person name="Ma J."/>
        </authorList>
    </citation>
    <scope>NUCLEOTIDE SEQUENCE [LARGE SCALE GENOMIC DNA]</scope>
    <source>
        <strain evidence="4">JCM 18123</strain>
    </source>
</reference>
<dbReference type="EMBL" id="BAABIK010000033">
    <property type="protein sequence ID" value="GAA4954573.1"/>
    <property type="molecule type" value="Genomic_DNA"/>
</dbReference>
<keyword evidence="1" id="KW-1133">Transmembrane helix</keyword>
<dbReference type="Proteomes" id="UP001499993">
    <property type="component" value="Unassembled WGS sequence"/>
</dbReference>
<evidence type="ECO:0000256" key="1">
    <source>
        <dbReference type="SAM" id="Phobius"/>
    </source>
</evidence>
<feature type="transmembrane region" description="Helical" evidence="1">
    <location>
        <begin position="20"/>
        <end position="39"/>
    </location>
</feature>
<dbReference type="Gene3D" id="3.10.180.10">
    <property type="entry name" value="2,3-Dihydroxybiphenyl 1,2-Dioxygenase, domain 1"/>
    <property type="match status" value="1"/>
</dbReference>
<proteinExistence type="predicted"/>
<dbReference type="PANTHER" id="PTHR36503:SF3">
    <property type="entry name" value="BLR0126 PROTEIN"/>
    <property type="match status" value="1"/>
</dbReference>
<evidence type="ECO:0000313" key="3">
    <source>
        <dbReference type="EMBL" id="GAA4954573.1"/>
    </source>
</evidence>
<protein>
    <submittedName>
        <fullName evidence="3">VOC family protein</fullName>
    </submittedName>
</protein>
<keyword evidence="1" id="KW-0812">Transmembrane</keyword>
<evidence type="ECO:0000313" key="4">
    <source>
        <dbReference type="Proteomes" id="UP001499993"/>
    </source>
</evidence>
<gene>
    <name evidence="3" type="ORF">GCM10023224_44960</name>
</gene>
<dbReference type="PANTHER" id="PTHR36503">
    <property type="entry name" value="BLR2520 PROTEIN"/>
    <property type="match status" value="1"/>
</dbReference>
<dbReference type="InterPro" id="IPR004360">
    <property type="entry name" value="Glyas_Fos-R_dOase_dom"/>
</dbReference>
<accession>A0ABP9GVG8</accession>
<dbReference type="InterPro" id="IPR037523">
    <property type="entry name" value="VOC_core"/>
</dbReference>
<dbReference type="PROSITE" id="PS51819">
    <property type="entry name" value="VOC"/>
    <property type="match status" value="1"/>
</dbReference>
<keyword evidence="4" id="KW-1185">Reference proteome</keyword>
<comment type="caution">
    <text evidence="3">The sequence shown here is derived from an EMBL/GenBank/DDBJ whole genome shotgun (WGS) entry which is preliminary data.</text>
</comment>
<sequence length="146" mass="15514">MSETFKTAAAASSSVDRMTAAFSAVGIVTADMGASLAFYRRIGMDIPAGAESMPHVEVELPGGLRILWDTVETVRSFIPDWEPASGGGLALAFACDGPRGVDRLYADLTGAGYTGLRSPWDAVWGQRYAVVCDPDGHWVDLFAPVE</sequence>